<feature type="compositionally biased region" description="Gly residues" evidence="2">
    <location>
        <begin position="251"/>
        <end position="263"/>
    </location>
</feature>
<dbReference type="PROSITE" id="PS50102">
    <property type="entry name" value="RRM"/>
    <property type="match status" value="1"/>
</dbReference>
<feature type="region of interest" description="Disordered" evidence="2">
    <location>
        <begin position="251"/>
        <end position="387"/>
    </location>
</feature>
<feature type="compositionally biased region" description="Gly residues" evidence="2">
    <location>
        <begin position="44"/>
        <end position="56"/>
    </location>
</feature>
<feature type="non-terminal residue" evidence="4">
    <location>
        <position position="1"/>
    </location>
</feature>
<feature type="compositionally biased region" description="Low complexity" evidence="2">
    <location>
        <begin position="362"/>
        <end position="375"/>
    </location>
</feature>
<reference evidence="5" key="1">
    <citation type="journal article" date="2018" name="Nat. Microbiol.">
        <title>Leveraging single-cell genomics to expand the fungal tree of life.</title>
        <authorList>
            <person name="Ahrendt S.R."/>
            <person name="Quandt C.A."/>
            <person name="Ciobanu D."/>
            <person name="Clum A."/>
            <person name="Salamov A."/>
            <person name="Andreopoulos B."/>
            <person name="Cheng J.F."/>
            <person name="Woyke T."/>
            <person name="Pelin A."/>
            <person name="Henrissat B."/>
            <person name="Reynolds N.K."/>
            <person name="Benny G.L."/>
            <person name="Smith M.E."/>
            <person name="James T.Y."/>
            <person name="Grigoriev I.V."/>
        </authorList>
    </citation>
    <scope>NUCLEOTIDE SEQUENCE [LARGE SCALE GENOMIC DNA]</scope>
</reference>
<dbReference type="PANTHER" id="PTHR45725">
    <property type="entry name" value="FORMIN HOMOLOGY 2 FAMILY MEMBER"/>
    <property type="match status" value="1"/>
</dbReference>
<proteinExistence type="predicted"/>
<evidence type="ECO:0000256" key="2">
    <source>
        <dbReference type="SAM" id="MobiDB-lite"/>
    </source>
</evidence>
<sequence length="522" mass="55403">CRFFPNHALVRFRDVDCANRALEDLATTNLFANYSTKGSKSASGSGGGGGRSGGRRSGSASSASSAMASAAGPATSGGAEHGADAGSEGVGVSPSNQPKKTIHVTNLDSDKANLLETFTRYEGFRRVAFYADYAFVIFQDIRTASKAIEEILFKTKMKANFAKAEFIPYPLAASAIGQVNSIIRVSDYPANTSDYDLCAIFEQYGGFLDVHFYHASCLVYYRDVGAARRALEGLNAVTNFTAIYSKKGLGGGAGKGRGGGGGRAVAAAPPPASKPVPPPPEAEAVNTPPPPQQQQQPLAAVIAAPPPPSAPADRRSSSSSASCSSVSSSTSSTSSAPSSAPSRFVADPSPTPPPAPPPPPSEQQQQQQIPQSSSPTPDPPSPLAPIHKFQYPTHQLQQQQQQQQQLGPSMFIQPDMVNEHPMTGSFFSAAVSQGFDSASLPPHAPGLRLPQQQHHDQQHHHHQQHLHHHQQHQHQHHHPHHHHQHPLPPDDPAETDVRARLRGVKAALDLAALNPLRAPPRG</sequence>
<dbReference type="InterPro" id="IPR000504">
    <property type="entry name" value="RRM_dom"/>
</dbReference>
<dbReference type="Gene3D" id="3.30.70.330">
    <property type="match status" value="1"/>
</dbReference>
<feature type="compositionally biased region" description="Polar residues" evidence="2">
    <location>
        <begin position="93"/>
        <end position="102"/>
    </location>
</feature>
<dbReference type="InterPro" id="IPR051425">
    <property type="entry name" value="Formin_Homology"/>
</dbReference>
<evidence type="ECO:0000256" key="1">
    <source>
        <dbReference type="PROSITE-ProRule" id="PRU00176"/>
    </source>
</evidence>
<dbReference type="SUPFAM" id="SSF54928">
    <property type="entry name" value="RNA-binding domain, RBD"/>
    <property type="match status" value="1"/>
</dbReference>
<gene>
    <name evidence="4" type="ORF">BDK51DRAFT_31733</name>
</gene>
<name>A0A4P9W698_9FUNG</name>
<feature type="region of interest" description="Disordered" evidence="2">
    <location>
        <begin position="37"/>
        <end position="102"/>
    </location>
</feature>
<feature type="region of interest" description="Disordered" evidence="2">
    <location>
        <begin position="436"/>
        <end position="495"/>
    </location>
</feature>
<feature type="compositionally biased region" description="Pro residues" evidence="2">
    <location>
        <begin position="268"/>
        <end position="292"/>
    </location>
</feature>
<accession>A0A4P9W698</accession>
<dbReference type="InterPro" id="IPR012677">
    <property type="entry name" value="Nucleotide-bd_a/b_plait_sf"/>
</dbReference>
<dbReference type="EMBL" id="KZ998190">
    <property type="protein sequence ID" value="RKO86448.1"/>
    <property type="molecule type" value="Genomic_DNA"/>
</dbReference>
<dbReference type="GO" id="GO:0003723">
    <property type="term" value="F:RNA binding"/>
    <property type="evidence" value="ECO:0007669"/>
    <property type="project" value="UniProtKB-UniRule"/>
</dbReference>
<evidence type="ECO:0000259" key="3">
    <source>
        <dbReference type="PROSITE" id="PS50102"/>
    </source>
</evidence>
<dbReference type="Proteomes" id="UP000269721">
    <property type="component" value="Unassembled WGS sequence"/>
</dbReference>
<feature type="compositionally biased region" description="Low complexity" evidence="2">
    <location>
        <begin position="293"/>
        <end position="303"/>
    </location>
</feature>
<dbReference type="SMART" id="SM00360">
    <property type="entry name" value="RRM"/>
    <property type="match status" value="2"/>
</dbReference>
<feature type="compositionally biased region" description="Basic residues" evidence="2">
    <location>
        <begin position="457"/>
        <end position="485"/>
    </location>
</feature>
<feature type="compositionally biased region" description="Low complexity" evidence="2">
    <location>
        <begin position="57"/>
        <end position="78"/>
    </location>
</feature>
<feature type="domain" description="RRM" evidence="3">
    <location>
        <begin position="100"/>
        <end position="164"/>
    </location>
</feature>
<dbReference type="AlphaFoldDB" id="A0A4P9W698"/>
<dbReference type="CDD" id="cd00590">
    <property type="entry name" value="RRM_SF"/>
    <property type="match status" value="1"/>
</dbReference>
<evidence type="ECO:0000313" key="5">
    <source>
        <dbReference type="Proteomes" id="UP000269721"/>
    </source>
</evidence>
<dbReference type="OrthoDB" id="431169at2759"/>
<dbReference type="InterPro" id="IPR035979">
    <property type="entry name" value="RBD_domain_sf"/>
</dbReference>
<protein>
    <recommendedName>
        <fullName evidence="3">RRM domain-containing protein</fullName>
    </recommendedName>
</protein>
<keyword evidence="1" id="KW-0694">RNA-binding</keyword>
<feature type="compositionally biased region" description="Low complexity" evidence="2">
    <location>
        <begin position="317"/>
        <end position="342"/>
    </location>
</feature>
<feature type="compositionally biased region" description="Pro residues" evidence="2">
    <location>
        <begin position="349"/>
        <end position="361"/>
    </location>
</feature>
<evidence type="ECO:0000313" key="4">
    <source>
        <dbReference type="EMBL" id="RKO86448.1"/>
    </source>
</evidence>
<keyword evidence="5" id="KW-1185">Reference proteome</keyword>
<organism evidence="4 5">
    <name type="scientific">Blyttiomyces helicus</name>
    <dbReference type="NCBI Taxonomy" id="388810"/>
    <lineage>
        <taxon>Eukaryota</taxon>
        <taxon>Fungi</taxon>
        <taxon>Fungi incertae sedis</taxon>
        <taxon>Chytridiomycota</taxon>
        <taxon>Chytridiomycota incertae sedis</taxon>
        <taxon>Chytridiomycetes</taxon>
        <taxon>Chytridiomycetes incertae sedis</taxon>
        <taxon>Blyttiomyces</taxon>
    </lineage>
</organism>